<dbReference type="AlphaFoldDB" id="A0A1I7BNA3"/>
<protein>
    <submittedName>
        <fullName evidence="2">Uncharacterized protein</fullName>
    </submittedName>
</protein>
<evidence type="ECO:0000256" key="1">
    <source>
        <dbReference type="SAM" id="Phobius"/>
    </source>
</evidence>
<keyword evidence="1" id="KW-0812">Transmembrane</keyword>
<proteinExistence type="predicted"/>
<dbReference type="RefSeq" id="WP_139236379.1">
    <property type="nucleotide sequence ID" value="NZ_FPAW01000011.1"/>
</dbReference>
<dbReference type="STRING" id="999627.SAMN05216236_11145"/>
<keyword evidence="3" id="KW-1185">Reference proteome</keyword>
<keyword evidence="1" id="KW-1133">Transmembrane helix</keyword>
<dbReference type="OrthoDB" id="6206554at2"/>
<dbReference type="EMBL" id="FPAW01000011">
    <property type="protein sequence ID" value="SFT88670.1"/>
    <property type="molecule type" value="Genomic_DNA"/>
</dbReference>
<evidence type="ECO:0000313" key="3">
    <source>
        <dbReference type="Proteomes" id="UP000182466"/>
    </source>
</evidence>
<organism evidence="2 3">
    <name type="scientific">Sedimentitalea nanhaiensis</name>
    <dbReference type="NCBI Taxonomy" id="999627"/>
    <lineage>
        <taxon>Bacteria</taxon>
        <taxon>Pseudomonadati</taxon>
        <taxon>Pseudomonadota</taxon>
        <taxon>Alphaproteobacteria</taxon>
        <taxon>Rhodobacterales</taxon>
        <taxon>Paracoccaceae</taxon>
        <taxon>Sedimentitalea</taxon>
    </lineage>
</organism>
<keyword evidence="1" id="KW-0472">Membrane</keyword>
<evidence type="ECO:0000313" key="2">
    <source>
        <dbReference type="EMBL" id="SFT88670.1"/>
    </source>
</evidence>
<feature type="transmembrane region" description="Helical" evidence="1">
    <location>
        <begin position="93"/>
        <end position="112"/>
    </location>
</feature>
<gene>
    <name evidence="2" type="ORF">SAMN05216236_11145</name>
</gene>
<sequence length="178" mass="20047">MMDSRLALVADWTRKYGLPFVPPSADAPALDQDPSGARGGHRMISLALPWALLSCPPFRHRVTATPVPFFRRLTEASGFQAQEGSSILRRGRWQMTAAFLIWALVVLARLWFRRGWTMRWGGVGLVWLTLKLPLPAQADGWRDWFLPPISKGDRPTRPKTMRVPLPCLPTRCGTDTPC</sequence>
<dbReference type="Proteomes" id="UP000182466">
    <property type="component" value="Unassembled WGS sequence"/>
</dbReference>
<accession>A0A1I7BNA3</accession>
<name>A0A1I7BNA3_9RHOB</name>
<reference evidence="2 3" key="1">
    <citation type="submission" date="2016-10" db="EMBL/GenBank/DDBJ databases">
        <authorList>
            <person name="de Groot N.N."/>
        </authorList>
    </citation>
    <scope>NUCLEOTIDE SEQUENCE [LARGE SCALE GENOMIC DNA]</scope>
    <source>
        <strain evidence="2 3">CGMCC 1.10959</strain>
    </source>
</reference>